<dbReference type="Proteomes" id="UP000800040">
    <property type="component" value="Unassembled WGS sequence"/>
</dbReference>
<sequence>MLFAMTTIPMLTLKLLSFTLSIPHDPSPFLTLNLDGLLSALKRRACSSVACVGLHVSPLPRYWVVRVCTRIVVVSLAERIAQYG</sequence>
<evidence type="ECO:0000313" key="3">
    <source>
        <dbReference type="Proteomes" id="UP000800040"/>
    </source>
</evidence>
<keyword evidence="3" id="KW-1185">Reference proteome</keyword>
<organism evidence="2 3">
    <name type="scientific">Decorospora gaudefroyi</name>
    <dbReference type="NCBI Taxonomy" id="184978"/>
    <lineage>
        <taxon>Eukaryota</taxon>
        <taxon>Fungi</taxon>
        <taxon>Dikarya</taxon>
        <taxon>Ascomycota</taxon>
        <taxon>Pezizomycotina</taxon>
        <taxon>Dothideomycetes</taxon>
        <taxon>Pleosporomycetidae</taxon>
        <taxon>Pleosporales</taxon>
        <taxon>Pleosporineae</taxon>
        <taxon>Pleosporaceae</taxon>
        <taxon>Decorospora</taxon>
    </lineage>
</organism>
<feature type="chain" id="PRO_5025391768" description="Secreted protein" evidence="1">
    <location>
        <begin position="22"/>
        <end position="84"/>
    </location>
</feature>
<reference evidence="2" key="1">
    <citation type="submission" date="2020-01" db="EMBL/GenBank/DDBJ databases">
        <authorList>
            <consortium name="DOE Joint Genome Institute"/>
            <person name="Haridas S."/>
            <person name="Albert R."/>
            <person name="Binder M."/>
            <person name="Bloem J."/>
            <person name="Labutti K."/>
            <person name="Salamov A."/>
            <person name="Andreopoulos B."/>
            <person name="Baker S.E."/>
            <person name="Barry K."/>
            <person name="Bills G."/>
            <person name="Bluhm B.H."/>
            <person name="Cannon C."/>
            <person name="Castanera R."/>
            <person name="Culley D.E."/>
            <person name="Daum C."/>
            <person name="Ezra D."/>
            <person name="Gonzalez J.B."/>
            <person name="Henrissat B."/>
            <person name="Kuo A."/>
            <person name="Liang C."/>
            <person name="Lipzen A."/>
            <person name="Lutzoni F."/>
            <person name="Magnuson J."/>
            <person name="Mondo S."/>
            <person name="Nolan M."/>
            <person name="Ohm R."/>
            <person name="Pangilinan J."/>
            <person name="Park H.-J."/>
            <person name="Ramirez L."/>
            <person name="Alfaro M."/>
            <person name="Sun H."/>
            <person name="Tritt A."/>
            <person name="Yoshinaga Y."/>
            <person name="Zwiers L.-H."/>
            <person name="Turgeon B.G."/>
            <person name="Goodwin S.B."/>
            <person name="Spatafora J.W."/>
            <person name="Crous P.W."/>
            <person name="Grigoriev I.V."/>
        </authorList>
    </citation>
    <scope>NUCLEOTIDE SEQUENCE</scope>
    <source>
        <strain evidence="2">P77</strain>
    </source>
</reference>
<evidence type="ECO:0000313" key="2">
    <source>
        <dbReference type="EMBL" id="KAF1833445.1"/>
    </source>
</evidence>
<proteinExistence type="predicted"/>
<dbReference type="AlphaFoldDB" id="A0A6A5K6R6"/>
<name>A0A6A5K6R6_9PLEO</name>
<dbReference type="EMBL" id="ML975318">
    <property type="protein sequence ID" value="KAF1833445.1"/>
    <property type="molecule type" value="Genomic_DNA"/>
</dbReference>
<keyword evidence="1" id="KW-0732">Signal</keyword>
<gene>
    <name evidence="2" type="ORF">BDW02DRAFT_570005</name>
</gene>
<accession>A0A6A5K6R6</accession>
<feature type="signal peptide" evidence="1">
    <location>
        <begin position="1"/>
        <end position="21"/>
    </location>
</feature>
<protein>
    <recommendedName>
        <fullName evidence="4">Secreted protein</fullName>
    </recommendedName>
</protein>
<evidence type="ECO:0000256" key="1">
    <source>
        <dbReference type="SAM" id="SignalP"/>
    </source>
</evidence>
<evidence type="ECO:0008006" key="4">
    <source>
        <dbReference type="Google" id="ProtNLM"/>
    </source>
</evidence>